<evidence type="ECO:0000313" key="2">
    <source>
        <dbReference type="EMBL" id="GIE92585.1"/>
    </source>
</evidence>
<dbReference type="AlphaFoldDB" id="A0A919MUH3"/>
<evidence type="ECO:0000259" key="1">
    <source>
        <dbReference type="Pfam" id="PF12275"/>
    </source>
</evidence>
<dbReference type="Pfam" id="PF12275">
    <property type="entry name" value="DUF3616"/>
    <property type="match status" value="1"/>
</dbReference>
<reference evidence="2" key="1">
    <citation type="submission" date="2021-01" db="EMBL/GenBank/DDBJ databases">
        <title>Whole genome shotgun sequence of Actinoplanes rishiriensis NBRC 108556.</title>
        <authorList>
            <person name="Komaki H."/>
            <person name="Tamura T."/>
        </authorList>
    </citation>
    <scope>NUCLEOTIDE SEQUENCE</scope>
    <source>
        <strain evidence="2">NBRC 108556</strain>
    </source>
</reference>
<feature type="domain" description="DUF3616" evidence="1">
    <location>
        <begin position="26"/>
        <end position="351"/>
    </location>
</feature>
<name>A0A919MUH3_9ACTN</name>
<dbReference type="Proteomes" id="UP000636960">
    <property type="component" value="Unassembled WGS sequence"/>
</dbReference>
<sequence length="357" mass="39664">MLTMTVDYTVRLRFGDNSRAAATHTNLSAVRLDGSVLWIAGDETATVERLLADNPERAAEFADETTFRLADFVDLPGVDADEEADVEGLARHGNFLWAVGSHSLRRKQIKERHAGSKALRRLARVEGQENRQILVRLPIADVDGVPTPVREAVFDGERHHAAALGRRDDIRSLLRDDEHLARFLPIPGKDNGLDIEGIAVRGDRVYLGLRGPVLRGWAFVLELRPYVDPATPHRLRLHEFEDGLLYRKHVLDLDGLGVRDLCPCGDDLLVLAGPTMDLDGPVRIYRWHGAYRSEQPSIVRGGLLSRELELTYGEGDDHAEGLSLLGEDRVLVVYDSPAPIRLTDDGAVIADVLRLPR</sequence>
<proteinExistence type="predicted"/>
<dbReference type="EMBL" id="BOMV01000001">
    <property type="protein sequence ID" value="GIE92585.1"/>
    <property type="molecule type" value="Genomic_DNA"/>
</dbReference>
<comment type="caution">
    <text evidence="2">The sequence shown here is derived from an EMBL/GenBank/DDBJ whole genome shotgun (WGS) entry which is preliminary data.</text>
</comment>
<gene>
    <name evidence="2" type="ORF">Ari01nite_00500</name>
</gene>
<evidence type="ECO:0000313" key="3">
    <source>
        <dbReference type="Proteomes" id="UP000636960"/>
    </source>
</evidence>
<protein>
    <recommendedName>
        <fullName evidence="1">DUF3616 domain-containing protein</fullName>
    </recommendedName>
</protein>
<dbReference type="InterPro" id="IPR022060">
    <property type="entry name" value="DUF3616"/>
</dbReference>
<organism evidence="2 3">
    <name type="scientific">Paractinoplanes rishiriensis</name>
    <dbReference type="NCBI Taxonomy" id="1050105"/>
    <lineage>
        <taxon>Bacteria</taxon>
        <taxon>Bacillati</taxon>
        <taxon>Actinomycetota</taxon>
        <taxon>Actinomycetes</taxon>
        <taxon>Micromonosporales</taxon>
        <taxon>Micromonosporaceae</taxon>
        <taxon>Paractinoplanes</taxon>
    </lineage>
</organism>
<accession>A0A919MUH3</accession>
<keyword evidence="3" id="KW-1185">Reference proteome</keyword>